<dbReference type="Pfam" id="PF02677">
    <property type="entry name" value="QueH"/>
    <property type="match status" value="1"/>
</dbReference>
<keyword evidence="8 17" id="KW-0479">Metal-binding</keyword>
<evidence type="ECO:0000256" key="1">
    <source>
        <dbReference type="ARBA" id="ARBA00002268"/>
    </source>
</evidence>
<protein>
    <recommendedName>
        <fullName evidence="5 17">Epoxyqueuosine reductase QueH</fullName>
        <ecNumber evidence="4 17">1.17.99.6</ecNumber>
    </recommendedName>
    <alternativeName>
        <fullName evidence="15 17">Queuosine biosynthesis protein QueH</fullName>
    </alternativeName>
</protein>
<dbReference type="RefSeq" id="WP_108911287.1">
    <property type="nucleotide sequence ID" value="NZ_CP021886.1"/>
</dbReference>
<evidence type="ECO:0000256" key="9">
    <source>
        <dbReference type="ARBA" id="ARBA00022785"/>
    </source>
</evidence>
<sequence length="379" mass="43772">MSKIPYDFSQQSTTLVHICCSVDSHHFLTQLKEKYPQKAFCGYFYNPNIHPYEEYLMRLKDVQRSCEMLGIPLIEGEYDLQEWLKGARGLEDEPEKGERCSYCFDYRLEKSAKIAQQTHCIEFTTTLLASPMKSQNELFSQGEAIAQKYQLGFLPIDVRSNGGTQIQNQLAKEANLYRQNYCGCIFALQKQREAANKIPLELLSSLNTPKSSSNLPALRLKIFQTREELEKSNKPYQSIKRKILHYQLIQGLLTQEGKAIPSFICNYSMLSKKTKAKIEFWDNGIGYANKEGILFLAFEPLKEYLAKENFHQLLKEGLATHKQSDLRHKLYPYGFFTSPIIILQEAFIGNFTLEIQSHLQEEVLEDFIPSNAKNPLIFK</sequence>
<evidence type="ECO:0000313" key="19">
    <source>
        <dbReference type="Proteomes" id="UP000244890"/>
    </source>
</evidence>
<feature type="binding site" evidence="17">
    <location>
        <position position="100"/>
    </location>
    <ligand>
        <name>[4Fe-4S] cluster</name>
        <dbReference type="ChEBI" id="CHEBI:49883"/>
    </ligand>
</feature>
<dbReference type="InterPro" id="IPR003828">
    <property type="entry name" value="QueH"/>
</dbReference>
<dbReference type="PANTHER" id="PTHR36701">
    <property type="entry name" value="EPOXYQUEUOSINE REDUCTASE QUEH"/>
    <property type="match status" value="1"/>
</dbReference>
<feature type="binding site" evidence="17">
    <location>
        <position position="103"/>
    </location>
    <ligand>
        <name>[4Fe-4S] cluster</name>
        <dbReference type="ChEBI" id="CHEBI:49883"/>
    </ligand>
</feature>
<evidence type="ECO:0000256" key="15">
    <source>
        <dbReference type="ARBA" id="ARBA00031446"/>
    </source>
</evidence>
<accession>A0A2U8FE84</accession>
<dbReference type="Proteomes" id="UP000244890">
    <property type="component" value="Chromosome"/>
</dbReference>
<dbReference type="KEGG" id="had:CDV25_06635"/>
<keyword evidence="11 17" id="KW-0408">Iron</keyword>
<feature type="binding site" evidence="17">
    <location>
        <position position="20"/>
    </location>
    <ligand>
        <name>[4Fe-4S] cluster</name>
        <dbReference type="ChEBI" id="CHEBI:49883"/>
    </ligand>
</feature>
<feature type="binding site" evidence="17">
    <location>
        <position position="19"/>
    </location>
    <ligand>
        <name>[4Fe-4S] cluster</name>
        <dbReference type="ChEBI" id="CHEBI:49883"/>
    </ligand>
</feature>
<dbReference type="EMBL" id="CP021886">
    <property type="protein sequence ID" value="AWI34473.1"/>
    <property type="molecule type" value="Genomic_DNA"/>
</dbReference>
<evidence type="ECO:0000313" key="18">
    <source>
        <dbReference type="EMBL" id="AWI34473.1"/>
    </source>
</evidence>
<evidence type="ECO:0000256" key="11">
    <source>
        <dbReference type="ARBA" id="ARBA00023004"/>
    </source>
</evidence>
<comment type="function">
    <text evidence="1 17">Catalyzes the conversion of epoxyqueuosine (oQ) to queuosine (Q), which is a hypermodified base found in the wobble positions of tRNA(Asp), tRNA(Asn), tRNA(His) and tRNA(Tyr).</text>
</comment>
<dbReference type="GO" id="GO:0052693">
    <property type="term" value="F:epoxyqueuosine reductase activity"/>
    <property type="evidence" value="ECO:0007669"/>
    <property type="project" value="UniProtKB-UniRule"/>
</dbReference>
<dbReference type="AlphaFoldDB" id="A0A2U8FE84"/>
<keyword evidence="9 17" id="KW-0671">Queuosine biosynthesis</keyword>
<evidence type="ECO:0000256" key="12">
    <source>
        <dbReference type="ARBA" id="ARBA00023014"/>
    </source>
</evidence>
<dbReference type="GO" id="GO:0008616">
    <property type="term" value="P:tRNA queuosine(34) biosynthetic process"/>
    <property type="evidence" value="ECO:0007669"/>
    <property type="project" value="UniProtKB-UniRule"/>
</dbReference>
<evidence type="ECO:0000256" key="3">
    <source>
        <dbReference type="ARBA" id="ARBA00008207"/>
    </source>
</evidence>
<dbReference type="GO" id="GO:0046872">
    <property type="term" value="F:metal ion binding"/>
    <property type="evidence" value="ECO:0007669"/>
    <property type="project" value="UniProtKB-KW"/>
</dbReference>
<reference evidence="18 19" key="1">
    <citation type="submission" date="2017-06" db="EMBL/GenBank/DDBJ databases">
        <title>Complete genome of Helicobacter apodemus.</title>
        <authorList>
            <person name="Cho S."/>
        </authorList>
    </citation>
    <scope>NUCLEOTIDE SEQUENCE [LARGE SCALE GENOMIC DNA]</scope>
    <source>
        <strain evidence="19">SNUVETPUB-15-01</strain>
    </source>
</reference>
<keyword evidence="12 17" id="KW-0411">Iron-sulfur</keyword>
<evidence type="ECO:0000256" key="17">
    <source>
        <dbReference type="HAMAP-Rule" id="MF_02089"/>
    </source>
</evidence>
<comment type="similarity">
    <text evidence="3 17">Belongs to the QueH family.</text>
</comment>
<evidence type="ECO:0000256" key="4">
    <source>
        <dbReference type="ARBA" id="ARBA00012622"/>
    </source>
</evidence>
<dbReference type="GO" id="GO:0051539">
    <property type="term" value="F:4 iron, 4 sulfur cluster binding"/>
    <property type="evidence" value="ECO:0007669"/>
    <property type="project" value="UniProtKB-UniRule"/>
</dbReference>
<keyword evidence="7 17" id="KW-0819">tRNA processing</keyword>
<evidence type="ECO:0000256" key="14">
    <source>
        <dbReference type="ARBA" id="ARBA00023284"/>
    </source>
</evidence>
<evidence type="ECO:0000256" key="7">
    <source>
        <dbReference type="ARBA" id="ARBA00022694"/>
    </source>
</evidence>
<dbReference type="OrthoDB" id="9801033at2"/>
<organism evidence="18 19">
    <name type="scientific">Helicobacter apodemus</name>
    <dbReference type="NCBI Taxonomy" id="135569"/>
    <lineage>
        <taxon>Bacteria</taxon>
        <taxon>Pseudomonadati</taxon>
        <taxon>Campylobacterota</taxon>
        <taxon>Epsilonproteobacteria</taxon>
        <taxon>Campylobacterales</taxon>
        <taxon>Helicobacteraceae</taxon>
        <taxon>Helicobacter</taxon>
    </lineage>
</organism>
<comment type="pathway">
    <text evidence="2 17">tRNA modification; tRNA-queuosine biosynthesis.</text>
</comment>
<evidence type="ECO:0000256" key="6">
    <source>
        <dbReference type="ARBA" id="ARBA00022485"/>
    </source>
</evidence>
<evidence type="ECO:0000256" key="8">
    <source>
        <dbReference type="ARBA" id="ARBA00022723"/>
    </source>
</evidence>
<evidence type="ECO:0000256" key="13">
    <source>
        <dbReference type="ARBA" id="ARBA00023157"/>
    </source>
</evidence>
<evidence type="ECO:0000256" key="5">
    <source>
        <dbReference type="ARBA" id="ARBA00016895"/>
    </source>
</evidence>
<comment type="catalytic activity">
    <reaction evidence="16 17">
        <text>epoxyqueuosine(34) in tRNA + AH2 = queuosine(34) in tRNA + A + H2O</text>
        <dbReference type="Rhea" id="RHEA:32159"/>
        <dbReference type="Rhea" id="RHEA-COMP:18571"/>
        <dbReference type="Rhea" id="RHEA-COMP:18582"/>
        <dbReference type="ChEBI" id="CHEBI:13193"/>
        <dbReference type="ChEBI" id="CHEBI:15377"/>
        <dbReference type="ChEBI" id="CHEBI:17499"/>
        <dbReference type="ChEBI" id="CHEBI:194431"/>
        <dbReference type="ChEBI" id="CHEBI:194443"/>
        <dbReference type="EC" id="1.17.99.6"/>
    </reaction>
</comment>
<gene>
    <name evidence="17" type="primary">queH</name>
    <name evidence="18" type="ORF">CDV25_06635</name>
</gene>
<keyword evidence="14 17" id="KW-0676">Redox-active center</keyword>
<evidence type="ECO:0000256" key="10">
    <source>
        <dbReference type="ARBA" id="ARBA00023002"/>
    </source>
</evidence>
<dbReference type="EC" id="1.17.99.6" evidence="4 17"/>
<keyword evidence="13 17" id="KW-1015">Disulfide bond</keyword>
<evidence type="ECO:0000256" key="16">
    <source>
        <dbReference type="ARBA" id="ARBA00047415"/>
    </source>
</evidence>
<feature type="disulfide bond" description="Redox-active" evidence="17">
    <location>
        <begin position="182"/>
        <end position="184"/>
    </location>
</feature>
<dbReference type="UniPathway" id="UPA00392"/>
<name>A0A2U8FE84_9HELI</name>
<keyword evidence="6 17" id="KW-0004">4Fe-4S</keyword>
<keyword evidence="10 17" id="KW-0560">Oxidoreductase</keyword>
<proteinExistence type="inferred from homology"/>
<evidence type="ECO:0000256" key="2">
    <source>
        <dbReference type="ARBA" id="ARBA00004691"/>
    </source>
</evidence>
<dbReference type="HAMAP" id="MF_02089">
    <property type="entry name" value="QueH"/>
    <property type="match status" value="1"/>
</dbReference>
<dbReference type="PANTHER" id="PTHR36701:SF1">
    <property type="entry name" value="EPOXYQUEUOSINE REDUCTASE QUEH"/>
    <property type="match status" value="1"/>
</dbReference>